<gene>
    <name evidence="1" type="ORF">QYE76_031447</name>
</gene>
<dbReference type="AlphaFoldDB" id="A0AAD8VIH0"/>
<evidence type="ECO:0000313" key="2">
    <source>
        <dbReference type="Proteomes" id="UP001231189"/>
    </source>
</evidence>
<dbReference type="Proteomes" id="UP001231189">
    <property type="component" value="Unassembled WGS sequence"/>
</dbReference>
<reference evidence="1" key="1">
    <citation type="submission" date="2023-07" db="EMBL/GenBank/DDBJ databases">
        <title>A chromosome-level genome assembly of Lolium multiflorum.</title>
        <authorList>
            <person name="Chen Y."/>
            <person name="Copetti D."/>
            <person name="Kolliker R."/>
            <person name="Studer B."/>
        </authorList>
    </citation>
    <scope>NUCLEOTIDE SEQUENCE</scope>
    <source>
        <strain evidence="1">02402/16</strain>
        <tissue evidence="1">Leaf</tissue>
    </source>
</reference>
<organism evidence="1 2">
    <name type="scientific">Lolium multiflorum</name>
    <name type="common">Italian ryegrass</name>
    <name type="synonym">Lolium perenne subsp. multiflorum</name>
    <dbReference type="NCBI Taxonomy" id="4521"/>
    <lineage>
        <taxon>Eukaryota</taxon>
        <taxon>Viridiplantae</taxon>
        <taxon>Streptophyta</taxon>
        <taxon>Embryophyta</taxon>
        <taxon>Tracheophyta</taxon>
        <taxon>Spermatophyta</taxon>
        <taxon>Magnoliopsida</taxon>
        <taxon>Liliopsida</taxon>
        <taxon>Poales</taxon>
        <taxon>Poaceae</taxon>
        <taxon>BOP clade</taxon>
        <taxon>Pooideae</taxon>
        <taxon>Poodae</taxon>
        <taxon>Poeae</taxon>
        <taxon>Poeae Chloroplast Group 2 (Poeae type)</taxon>
        <taxon>Loliodinae</taxon>
        <taxon>Loliinae</taxon>
        <taxon>Lolium</taxon>
    </lineage>
</organism>
<evidence type="ECO:0000313" key="1">
    <source>
        <dbReference type="EMBL" id="KAK1607774.1"/>
    </source>
</evidence>
<sequence length="219" mass="24956">MATTAACSICGQEDSWRHSLFECNLARCVWALTDEDIIEHVAPASEPHARKWLFSVIETMKKTGLIWMLVTMWAIWHAKRKAGHEEVYQSPIATVTFVSRFFEDIGEVKNTGDRVQPKEPKQRRGVFVRRLVRPPLPPLPGSSDDEDDTPALHLTSEDYVHDVAEEATVIQQITVISEAEAHARREEQENVRRVMAYQAAQAEARVRRVKLEVVALDEE</sequence>
<dbReference type="EMBL" id="JAUUTY010000007">
    <property type="protein sequence ID" value="KAK1607774.1"/>
    <property type="molecule type" value="Genomic_DNA"/>
</dbReference>
<evidence type="ECO:0008006" key="3">
    <source>
        <dbReference type="Google" id="ProtNLM"/>
    </source>
</evidence>
<protein>
    <recommendedName>
        <fullName evidence="3">Reverse transcriptase zinc-binding domain-containing protein</fullName>
    </recommendedName>
</protein>
<accession>A0AAD8VIH0</accession>
<name>A0AAD8VIH0_LOLMU</name>
<proteinExistence type="predicted"/>
<comment type="caution">
    <text evidence="1">The sequence shown here is derived from an EMBL/GenBank/DDBJ whole genome shotgun (WGS) entry which is preliminary data.</text>
</comment>
<keyword evidence="2" id="KW-1185">Reference proteome</keyword>